<dbReference type="PANTHER" id="PTHR24189">
    <property type="entry name" value="MYOTROPHIN"/>
    <property type="match status" value="1"/>
</dbReference>
<comment type="caution">
    <text evidence="4">The sequence shown here is derived from an EMBL/GenBank/DDBJ whole genome shotgun (WGS) entry which is preliminary data.</text>
</comment>
<dbReference type="InterPro" id="IPR036770">
    <property type="entry name" value="Ankyrin_rpt-contain_sf"/>
</dbReference>
<keyword evidence="5" id="KW-1185">Reference proteome</keyword>
<dbReference type="PANTHER" id="PTHR24189:SF50">
    <property type="entry name" value="ANKYRIN REPEAT AND SOCS BOX PROTEIN 2"/>
    <property type="match status" value="1"/>
</dbReference>
<evidence type="ECO:0000256" key="1">
    <source>
        <dbReference type="ARBA" id="ARBA00022737"/>
    </source>
</evidence>
<evidence type="ECO:0000256" key="2">
    <source>
        <dbReference type="ARBA" id="ARBA00023043"/>
    </source>
</evidence>
<keyword evidence="2 3" id="KW-0040">ANK repeat</keyword>
<dbReference type="SUPFAM" id="SSF48403">
    <property type="entry name" value="Ankyrin repeat"/>
    <property type="match status" value="1"/>
</dbReference>
<reference evidence="4" key="1">
    <citation type="submission" date="2021-01" db="EMBL/GenBank/DDBJ databases">
        <authorList>
            <person name="Eckstrom K.M.E."/>
        </authorList>
    </citation>
    <scope>NUCLEOTIDE SEQUENCE</scope>
    <source>
        <strain evidence="4">UVCC 0001</strain>
    </source>
</reference>
<name>A0AAD9IKW6_PROWI</name>
<keyword evidence="1" id="KW-0677">Repeat</keyword>
<sequence length="242" mass="25743">MPIEEAAAAARAGEMDVVYHMDAETLARVLHKVDQDNRTLVHVVACTGDVDLLAFVLERGGKDLINHQDDEGWTALHSATSCAYVETAQLLLANGAKASGQTKQGRNSLHYAASKGCAEIIPDLLTHGADPNQRDCTGATPLHRAAGTGSLEAARMLVEHGSAKVDAKDKLGETPLALACRGNHRAVALYLVHKGADVEPRLQAEDVDGETPLGLAAPFAHLRQDLADLALKKKTIQDFGLH</sequence>
<accession>A0AAD9IKW6</accession>
<feature type="repeat" description="ANK" evidence="3">
    <location>
        <begin position="104"/>
        <end position="136"/>
    </location>
</feature>
<organism evidence="4 5">
    <name type="scientific">Prototheca wickerhamii</name>
    <dbReference type="NCBI Taxonomy" id="3111"/>
    <lineage>
        <taxon>Eukaryota</taxon>
        <taxon>Viridiplantae</taxon>
        <taxon>Chlorophyta</taxon>
        <taxon>core chlorophytes</taxon>
        <taxon>Trebouxiophyceae</taxon>
        <taxon>Chlorellales</taxon>
        <taxon>Chlorellaceae</taxon>
        <taxon>Prototheca</taxon>
    </lineage>
</organism>
<dbReference type="EMBL" id="JASFZW010000005">
    <property type="protein sequence ID" value="KAK2077847.1"/>
    <property type="molecule type" value="Genomic_DNA"/>
</dbReference>
<feature type="repeat" description="ANK" evidence="3">
    <location>
        <begin position="71"/>
        <end position="103"/>
    </location>
</feature>
<dbReference type="PRINTS" id="PR01415">
    <property type="entry name" value="ANKYRIN"/>
</dbReference>
<evidence type="ECO:0000313" key="4">
    <source>
        <dbReference type="EMBL" id="KAK2077847.1"/>
    </source>
</evidence>
<dbReference type="InterPro" id="IPR050745">
    <property type="entry name" value="Multifunctional_regulatory"/>
</dbReference>
<evidence type="ECO:0000256" key="3">
    <source>
        <dbReference type="PROSITE-ProRule" id="PRU00023"/>
    </source>
</evidence>
<feature type="repeat" description="ANK" evidence="3">
    <location>
        <begin position="137"/>
        <end position="162"/>
    </location>
</feature>
<evidence type="ECO:0000313" key="5">
    <source>
        <dbReference type="Proteomes" id="UP001255856"/>
    </source>
</evidence>
<dbReference type="AlphaFoldDB" id="A0AAD9IKW6"/>
<protein>
    <submittedName>
        <fullName evidence="4">Uncharacterized protein</fullName>
    </submittedName>
</protein>
<feature type="repeat" description="ANK" evidence="3">
    <location>
        <begin position="171"/>
        <end position="203"/>
    </location>
</feature>
<gene>
    <name evidence="4" type="ORF">QBZ16_003715</name>
</gene>
<dbReference type="Proteomes" id="UP001255856">
    <property type="component" value="Unassembled WGS sequence"/>
</dbReference>
<dbReference type="PROSITE" id="PS50088">
    <property type="entry name" value="ANK_REPEAT"/>
    <property type="match status" value="4"/>
</dbReference>
<dbReference type="SMART" id="SM00248">
    <property type="entry name" value="ANK"/>
    <property type="match status" value="5"/>
</dbReference>
<dbReference type="PROSITE" id="PS50297">
    <property type="entry name" value="ANK_REP_REGION"/>
    <property type="match status" value="4"/>
</dbReference>
<dbReference type="Gene3D" id="1.25.40.20">
    <property type="entry name" value="Ankyrin repeat-containing domain"/>
    <property type="match status" value="2"/>
</dbReference>
<proteinExistence type="predicted"/>
<dbReference type="Pfam" id="PF12796">
    <property type="entry name" value="Ank_2"/>
    <property type="match status" value="2"/>
</dbReference>
<dbReference type="InterPro" id="IPR002110">
    <property type="entry name" value="Ankyrin_rpt"/>
</dbReference>